<feature type="chain" id="PRO_5003954912" evidence="1">
    <location>
        <begin position="24"/>
        <end position="228"/>
    </location>
</feature>
<dbReference type="PATRIC" id="fig|1127699.3.peg.1189"/>
<evidence type="ECO:0000256" key="1">
    <source>
        <dbReference type="SAM" id="SignalP"/>
    </source>
</evidence>
<dbReference type="Proteomes" id="UP000010433">
    <property type="component" value="Unassembled WGS sequence"/>
</dbReference>
<comment type="caution">
    <text evidence="2">The sequence shown here is derived from an EMBL/GenBank/DDBJ whole genome shotgun (WGS) entry which is preliminary data.</text>
</comment>
<proteinExistence type="predicted"/>
<dbReference type="EMBL" id="AMEP01000086">
    <property type="protein sequence ID" value="EKY00496.1"/>
    <property type="molecule type" value="Genomic_DNA"/>
</dbReference>
<sequence>MKKLFTMRLGLLFCILIGMHAQAANNDVVLTDKEGKIISDNTTIHVNQVESDPFNAEQKIMPLHLYVHNASGKNQLVTLSYRIDKMVDASLEVCFKGDCMLEEAPGAYAISNKLLPGNTTQKEALDIKLLFPTKGEATVTLQLLSKEQTLDGTAVEKKGSKLTLVFNSETTDISVAASQKPVCYNVFTLQGHIVCRNVTDLQQLQSGTYIVQEFGEHGVIGTRKQLIP</sequence>
<reference evidence="2 3" key="1">
    <citation type="submission" date="2012-05" db="EMBL/GenBank/DDBJ databases">
        <authorList>
            <person name="Weinstock G."/>
            <person name="Sodergren E."/>
            <person name="Lobos E.A."/>
            <person name="Fulton L."/>
            <person name="Fulton R."/>
            <person name="Courtney L."/>
            <person name="Fronick C."/>
            <person name="O'Laughlin M."/>
            <person name="Godfrey J."/>
            <person name="Wilson R.M."/>
            <person name="Miner T."/>
            <person name="Farmer C."/>
            <person name="Delehaunty K."/>
            <person name="Cordes M."/>
            <person name="Minx P."/>
            <person name="Tomlinson C."/>
            <person name="Chen J."/>
            <person name="Wollam A."/>
            <person name="Pepin K.H."/>
            <person name="Bhonagiri V."/>
            <person name="Zhang X."/>
            <person name="Suruliraj S."/>
            <person name="Warren W."/>
            <person name="Mitreva M."/>
            <person name="Mardis E.R."/>
            <person name="Wilson R.K."/>
        </authorList>
    </citation>
    <scope>NUCLEOTIDE SEQUENCE [LARGE SCALE GENOMIC DNA]</scope>
    <source>
        <strain evidence="2 3">F0055</strain>
    </source>
</reference>
<keyword evidence="1" id="KW-0732">Signal</keyword>
<dbReference type="STRING" id="1127699.HMPREF9151_01280"/>
<dbReference type="OrthoDB" id="1082452at2"/>
<evidence type="ECO:0000313" key="2">
    <source>
        <dbReference type="EMBL" id="EKY00496.1"/>
    </source>
</evidence>
<evidence type="ECO:0000313" key="3">
    <source>
        <dbReference type="Proteomes" id="UP000010433"/>
    </source>
</evidence>
<organism evidence="2 3">
    <name type="scientific">Hoylesella saccharolytica F0055</name>
    <dbReference type="NCBI Taxonomy" id="1127699"/>
    <lineage>
        <taxon>Bacteria</taxon>
        <taxon>Pseudomonadati</taxon>
        <taxon>Bacteroidota</taxon>
        <taxon>Bacteroidia</taxon>
        <taxon>Bacteroidales</taxon>
        <taxon>Prevotellaceae</taxon>
        <taxon>Hoylesella</taxon>
    </lineage>
</organism>
<dbReference type="AlphaFoldDB" id="L1NAY8"/>
<protein>
    <submittedName>
        <fullName evidence="2">Uncharacterized protein</fullName>
    </submittedName>
</protein>
<dbReference type="RefSeq" id="WP_009162494.1">
    <property type="nucleotide sequence ID" value="NZ_KB290995.1"/>
</dbReference>
<keyword evidence="3" id="KW-1185">Reference proteome</keyword>
<gene>
    <name evidence="2" type="ORF">HMPREF9151_01280</name>
</gene>
<dbReference type="HOGENOM" id="CLU_105855_0_0_10"/>
<name>L1NAY8_9BACT</name>
<accession>L1NAY8</accession>
<feature type="signal peptide" evidence="1">
    <location>
        <begin position="1"/>
        <end position="23"/>
    </location>
</feature>